<evidence type="ECO:0000256" key="1">
    <source>
        <dbReference type="SAM" id="Phobius"/>
    </source>
</evidence>
<keyword evidence="1" id="KW-0472">Membrane</keyword>
<keyword evidence="3" id="KW-1185">Reference proteome</keyword>
<sequence length="239" mass="26974">MSVSYLKYSRSCFDVILFFTSHYLSTFFPPYSSLCFLHSISLSLTLFSVPLCFSLLAICSTSLPLSVSVNFSLTSSPSLPYYMPHYLPPCLILSPLPLSLLLSISLPLSFSVTFYLFYSHVLYCSFSFYLLLHLCLHSALPPILYLSFTFSLYLPLSVSLCLCLSAFQYVSRPHPLSLPLFCSNSHFLLFFVALSLFASLYSTLSLFLHLVPSPILHFSITPCLSLPLSLPFFLLLFYN</sequence>
<dbReference type="Proteomes" id="UP000597762">
    <property type="component" value="Unassembled WGS sequence"/>
</dbReference>
<keyword evidence="1" id="KW-1133">Transmembrane helix</keyword>
<reference evidence="2" key="1">
    <citation type="submission" date="2021-01" db="EMBL/GenBank/DDBJ databases">
        <authorList>
            <person name="Li R."/>
            <person name="Bekaert M."/>
        </authorList>
    </citation>
    <scope>NUCLEOTIDE SEQUENCE</scope>
    <source>
        <strain evidence="2">Farmed</strain>
    </source>
</reference>
<feature type="transmembrane region" description="Helical" evidence="1">
    <location>
        <begin position="86"/>
        <end position="106"/>
    </location>
</feature>
<feature type="transmembrane region" description="Helical" evidence="1">
    <location>
        <begin position="112"/>
        <end position="132"/>
    </location>
</feature>
<feature type="transmembrane region" description="Helical" evidence="1">
    <location>
        <begin position="12"/>
        <end position="32"/>
    </location>
</feature>
<keyword evidence="1" id="KW-0812">Transmembrane</keyword>
<evidence type="ECO:0000313" key="2">
    <source>
        <dbReference type="EMBL" id="CAE1251805.1"/>
    </source>
</evidence>
<dbReference type="EMBL" id="CAHIKZ030001082">
    <property type="protein sequence ID" value="CAE1251805.1"/>
    <property type="molecule type" value="Genomic_DNA"/>
</dbReference>
<dbReference type="AlphaFoldDB" id="A0A812C3B6"/>
<proteinExistence type="predicted"/>
<protein>
    <submittedName>
        <fullName evidence="2">Uncharacterized protein</fullName>
    </submittedName>
</protein>
<gene>
    <name evidence="2" type="ORF">SPHA_27704</name>
</gene>
<comment type="caution">
    <text evidence="2">The sequence shown here is derived from an EMBL/GenBank/DDBJ whole genome shotgun (WGS) entry which is preliminary data.</text>
</comment>
<feature type="transmembrane region" description="Helical" evidence="1">
    <location>
        <begin position="44"/>
        <end position="65"/>
    </location>
</feature>
<feature type="transmembrane region" description="Helical" evidence="1">
    <location>
        <begin position="187"/>
        <end position="208"/>
    </location>
</feature>
<name>A0A812C3B6_ACAPH</name>
<evidence type="ECO:0000313" key="3">
    <source>
        <dbReference type="Proteomes" id="UP000597762"/>
    </source>
</evidence>
<accession>A0A812C3B6</accession>
<organism evidence="2 3">
    <name type="scientific">Acanthosepion pharaonis</name>
    <name type="common">Pharaoh cuttlefish</name>
    <name type="synonym">Sepia pharaonis</name>
    <dbReference type="NCBI Taxonomy" id="158019"/>
    <lineage>
        <taxon>Eukaryota</taxon>
        <taxon>Metazoa</taxon>
        <taxon>Spiralia</taxon>
        <taxon>Lophotrochozoa</taxon>
        <taxon>Mollusca</taxon>
        <taxon>Cephalopoda</taxon>
        <taxon>Coleoidea</taxon>
        <taxon>Decapodiformes</taxon>
        <taxon>Sepiida</taxon>
        <taxon>Sepiina</taxon>
        <taxon>Sepiidae</taxon>
        <taxon>Acanthosepion</taxon>
    </lineage>
</organism>
<feature type="transmembrane region" description="Helical" evidence="1">
    <location>
        <begin position="144"/>
        <end position="167"/>
    </location>
</feature>
<feature type="transmembrane region" description="Helical" evidence="1">
    <location>
        <begin position="215"/>
        <end position="238"/>
    </location>
</feature>